<feature type="non-terminal residue" evidence="1">
    <location>
        <position position="1"/>
    </location>
</feature>
<sequence>VIIPNNTIYAVQMMQVHYTTYDMRHKYNTINPRTHGDIMVLLGETAPNHPYWYACMLAIYHMEMWLNNGGTPVKHHLEVLWVRWLALLRNHKSGMKCACLPRVAFVDESDTDAFGFLDPGQVI</sequence>
<dbReference type="GeneID" id="64624405"/>
<dbReference type="AlphaFoldDB" id="A0A9P7EIW6"/>
<dbReference type="RefSeq" id="XP_041196852.1">
    <property type="nucleotide sequence ID" value="XM_041330388.1"/>
</dbReference>
<organism evidence="1 2">
    <name type="scientific">Suillus subaureus</name>
    <dbReference type="NCBI Taxonomy" id="48587"/>
    <lineage>
        <taxon>Eukaryota</taxon>
        <taxon>Fungi</taxon>
        <taxon>Dikarya</taxon>
        <taxon>Basidiomycota</taxon>
        <taxon>Agaricomycotina</taxon>
        <taxon>Agaricomycetes</taxon>
        <taxon>Agaricomycetidae</taxon>
        <taxon>Boletales</taxon>
        <taxon>Suillineae</taxon>
        <taxon>Suillaceae</taxon>
        <taxon>Suillus</taxon>
    </lineage>
</organism>
<dbReference type="EMBL" id="JABBWG010000005">
    <property type="protein sequence ID" value="KAG1822446.1"/>
    <property type="molecule type" value="Genomic_DNA"/>
</dbReference>
<dbReference type="OrthoDB" id="3267098at2759"/>
<name>A0A9P7EIW6_9AGAM</name>
<reference evidence="1" key="1">
    <citation type="journal article" date="2020" name="New Phytol.">
        <title>Comparative genomics reveals dynamic genome evolution in host specialist ectomycorrhizal fungi.</title>
        <authorList>
            <person name="Lofgren L.A."/>
            <person name="Nguyen N.H."/>
            <person name="Vilgalys R."/>
            <person name="Ruytinx J."/>
            <person name="Liao H.L."/>
            <person name="Branco S."/>
            <person name="Kuo A."/>
            <person name="LaButti K."/>
            <person name="Lipzen A."/>
            <person name="Andreopoulos W."/>
            <person name="Pangilinan J."/>
            <person name="Riley R."/>
            <person name="Hundley H."/>
            <person name="Na H."/>
            <person name="Barry K."/>
            <person name="Grigoriev I.V."/>
            <person name="Stajich J.E."/>
            <person name="Kennedy P.G."/>
        </authorList>
    </citation>
    <scope>NUCLEOTIDE SEQUENCE</scope>
    <source>
        <strain evidence="1">MN1</strain>
    </source>
</reference>
<evidence type="ECO:0000313" key="1">
    <source>
        <dbReference type="EMBL" id="KAG1822446.1"/>
    </source>
</evidence>
<proteinExistence type="predicted"/>
<accession>A0A9P7EIW6</accession>
<dbReference type="Proteomes" id="UP000807769">
    <property type="component" value="Unassembled WGS sequence"/>
</dbReference>
<keyword evidence="2" id="KW-1185">Reference proteome</keyword>
<evidence type="ECO:0000313" key="2">
    <source>
        <dbReference type="Proteomes" id="UP000807769"/>
    </source>
</evidence>
<comment type="caution">
    <text evidence="1">The sequence shown here is derived from an EMBL/GenBank/DDBJ whole genome shotgun (WGS) entry which is preliminary data.</text>
</comment>
<gene>
    <name evidence="1" type="ORF">BJ212DRAFT_1263988</name>
</gene>
<protein>
    <submittedName>
        <fullName evidence="1">Uncharacterized protein</fullName>
    </submittedName>
</protein>